<gene>
    <name evidence="2" type="ORF">SAMN05920897_11440</name>
</gene>
<sequence>MFEKFPVTVSRRGGTVKLEKAGLPDDGNGSASPRGVKYPKETLERFFGIHGNFCRSLESGEKIVHFPIVKSCTKGGAILARFEKFPGGTVSVLFPGRPINKSGSILITDGPDKIVSFHGTLPFIPFLQGFSRSNTQTRGDFCTHHDIDKKGAGKAPPPVFQQYGT</sequence>
<proteinExistence type="predicted"/>
<reference evidence="2 3" key="1">
    <citation type="submission" date="2017-01" db="EMBL/GenBank/DDBJ databases">
        <authorList>
            <person name="Mah S.A."/>
            <person name="Swanson W.J."/>
            <person name="Moy G.W."/>
            <person name="Vacquier V.D."/>
        </authorList>
    </citation>
    <scope>NUCLEOTIDE SEQUENCE [LARGE SCALE GENOMIC DNA]</scope>
    <source>
        <strain evidence="2 3">ASpG1</strain>
    </source>
</reference>
<evidence type="ECO:0000313" key="2">
    <source>
        <dbReference type="EMBL" id="SIQ74811.1"/>
    </source>
</evidence>
<dbReference type="Proteomes" id="UP000186400">
    <property type="component" value="Unassembled WGS sequence"/>
</dbReference>
<dbReference type="STRING" id="159291.SAMN05920897_11440"/>
<organism evidence="2 3">
    <name type="scientific">Alkalispirochaeta americana</name>
    <dbReference type="NCBI Taxonomy" id="159291"/>
    <lineage>
        <taxon>Bacteria</taxon>
        <taxon>Pseudomonadati</taxon>
        <taxon>Spirochaetota</taxon>
        <taxon>Spirochaetia</taxon>
        <taxon>Spirochaetales</taxon>
        <taxon>Spirochaetaceae</taxon>
        <taxon>Alkalispirochaeta</taxon>
    </lineage>
</organism>
<keyword evidence="3" id="KW-1185">Reference proteome</keyword>
<accession>A0A1N6VA99</accession>
<dbReference type="AlphaFoldDB" id="A0A1N6VA99"/>
<name>A0A1N6VA99_9SPIO</name>
<feature type="region of interest" description="Disordered" evidence="1">
    <location>
        <begin position="146"/>
        <end position="165"/>
    </location>
</feature>
<evidence type="ECO:0000313" key="3">
    <source>
        <dbReference type="Proteomes" id="UP000186400"/>
    </source>
</evidence>
<protein>
    <submittedName>
        <fullName evidence="2">Uncharacterized protein</fullName>
    </submittedName>
</protein>
<evidence type="ECO:0000256" key="1">
    <source>
        <dbReference type="SAM" id="MobiDB-lite"/>
    </source>
</evidence>
<dbReference type="EMBL" id="FTMS01000014">
    <property type="protein sequence ID" value="SIQ74811.1"/>
    <property type="molecule type" value="Genomic_DNA"/>
</dbReference>
<feature type="region of interest" description="Disordered" evidence="1">
    <location>
        <begin position="16"/>
        <end position="35"/>
    </location>
</feature>